<evidence type="ECO:0000256" key="2">
    <source>
        <dbReference type="ARBA" id="ARBA00022630"/>
    </source>
</evidence>
<dbReference type="PANTHER" id="PTHR43557">
    <property type="entry name" value="APOPTOSIS-INDUCING FACTOR 1"/>
    <property type="match status" value="1"/>
</dbReference>
<protein>
    <recommendedName>
        <fullName evidence="5">FAD/NAD(P)-binding domain-containing protein</fullName>
    </recommendedName>
</protein>
<dbReference type="GO" id="GO:0005737">
    <property type="term" value="C:cytoplasm"/>
    <property type="evidence" value="ECO:0007669"/>
    <property type="project" value="TreeGrafter"/>
</dbReference>
<evidence type="ECO:0000313" key="6">
    <source>
        <dbReference type="EMBL" id="KBZ57159.1"/>
    </source>
</evidence>
<dbReference type="GO" id="GO:0016651">
    <property type="term" value="F:oxidoreductase activity, acting on NAD(P)H"/>
    <property type="evidence" value="ECO:0007669"/>
    <property type="project" value="TreeGrafter"/>
</dbReference>
<keyword evidence="7" id="KW-1185">Reference proteome</keyword>
<evidence type="ECO:0000256" key="4">
    <source>
        <dbReference type="ARBA" id="ARBA00023002"/>
    </source>
</evidence>
<dbReference type="Pfam" id="PF07992">
    <property type="entry name" value="Pyr_redox_2"/>
    <property type="match status" value="1"/>
</dbReference>
<dbReference type="SUPFAM" id="SSF51905">
    <property type="entry name" value="FAD/NAD(P)-binding domain"/>
    <property type="match status" value="1"/>
</dbReference>
<dbReference type="InterPro" id="IPR023753">
    <property type="entry name" value="FAD/NAD-binding_dom"/>
</dbReference>
<dbReference type="EMBL" id="JLXW01000013">
    <property type="protein sequence ID" value="KBZ57159.1"/>
    <property type="molecule type" value="Genomic_DNA"/>
</dbReference>
<keyword evidence="2" id="KW-0285">Flavoprotein</keyword>
<sequence>MHTVLMERALSAATLGTILTGHYRRTGVHTSLGTTVVEIRGDQRAEAVCLASGAVLGCDVIVVGVGSRGHISAHRQQYRAVGGRDRCRCALPIRMSYAAGDAAATYSPLLGRYGRMEHESNAKQEGTVAARKMLGGTTVDKSLPFVRSKQFGLDMWCVSDTRAI</sequence>
<reference evidence="6 7" key="1">
    <citation type="submission" date="2014-04" db="EMBL/GenBank/DDBJ databases">
        <title>The Genome Sequence of Mycobacterium tuberculosis TKK-01-0051.</title>
        <authorList>
            <consortium name="The Broad Institute Genomics Platform"/>
            <consortium name="The Broad Institute Genome Sequencing Center for Infectious Disease"/>
            <person name="Earl A.M."/>
            <person name="Cohen K."/>
            <person name="Pym A."/>
            <person name="Bishai W."/>
            <person name="Maharaj K."/>
            <person name="Desjardins C."/>
            <person name="Abeel T."/>
            <person name="Young S."/>
            <person name="Zeng Q."/>
            <person name="Gargeya S."/>
            <person name="Abouelleil A."/>
            <person name="Alvarado L."/>
            <person name="Chapman S.B."/>
            <person name="Gainer-Dewar J."/>
            <person name="Goldberg J."/>
            <person name="Griggs A."/>
            <person name="Gujja S."/>
            <person name="Hansen M."/>
            <person name="Howarth C."/>
            <person name="Imamovic A."/>
            <person name="Larimer J."/>
            <person name="Murphy C."/>
            <person name="Naylor J."/>
            <person name="Pearson M."/>
            <person name="Poon T.W."/>
            <person name="Priest M."/>
            <person name="Roberts A."/>
            <person name="Saif S."/>
            <person name="Shea T."/>
            <person name="Sykes S."/>
            <person name="Wortman J."/>
            <person name="Nusbaum C."/>
            <person name="Birren B."/>
        </authorList>
    </citation>
    <scope>NUCLEOTIDE SEQUENCE [LARGE SCALE GENOMIC DNA]</scope>
    <source>
        <strain evidence="6 7">TKK-01-0051</strain>
    </source>
</reference>
<dbReference type="Gene3D" id="3.50.50.60">
    <property type="entry name" value="FAD/NAD(P)-binding domain"/>
    <property type="match status" value="2"/>
</dbReference>
<feature type="domain" description="FAD/NAD(P)-binding" evidence="5">
    <location>
        <begin position="13"/>
        <end position="126"/>
    </location>
</feature>
<dbReference type="InterPro" id="IPR050446">
    <property type="entry name" value="FAD-oxidoreductase/Apoptosis"/>
</dbReference>
<evidence type="ECO:0000256" key="3">
    <source>
        <dbReference type="ARBA" id="ARBA00022827"/>
    </source>
</evidence>
<dbReference type="AlphaFoldDB" id="A0A051TJT5"/>
<evidence type="ECO:0000313" key="7">
    <source>
        <dbReference type="Proteomes" id="UP000025947"/>
    </source>
</evidence>
<accession>A0A051TJT5</accession>
<evidence type="ECO:0000256" key="1">
    <source>
        <dbReference type="ARBA" id="ARBA00001974"/>
    </source>
</evidence>
<dbReference type="PANTHER" id="PTHR43557:SF2">
    <property type="entry name" value="RIESKE DOMAIN-CONTAINING PROTEIN-RELATED"/>
    <property type="match status" value="1"/>
</dbReference>
<evidence type="ECO:0000259" key="5">
    <source>
        <dbReference type="Pfam" id="PF07992"/>
    </source>
</evidence>
<dbReference type="Proteomes" id="UP000025947">
    <property type="component" value="Unassembled WGS sequence"/>
</dbReference>
<dbReference type="HOGENOM" id="CLU_1617210_0_0_11"/>
<name>A0A051TJT5_9MYCO</name>
<gene>
    <name evidence="6" type="ORF">K875_05677</name>
</gene>
<comment type="cofactor">
    <cofactor evidence="1">
        <name>FAD</name>
        <dbReference type="ChEBI" id="CHEBI:57692"/>
    </cofactor>
</comment>
<keyword evidence="3" id="KW-0274">FAD</keyword>
<keyword evidence="4" id="KW-0560">Oxidoreductase</keyword>
<comment type="caution">
    <text evidence="6">The sequence shown here is derived from an EMBL/GenBank/DDBJ whole genome shotgun (WGS) entry which is preliminary data.</text>
</comment>
<organism evidence="6 7">
    <name type="scientific">Mycobacterium [tuberculosis] TKK-01-0051</name>
    <dbReference type="NCBI Taxonomy" id="1324261"/>
    <lineage>
        <taxon>Bacteria</taxon>
        <taxon>Bacillati</taxon>
        <taxon>Actinomycetota</taxon>
        <taxon>Actinomycetes</taxon>
        <taxon>Mycobacteriales</taxon>
        <taxon>Mycobacteriaceae</taxon>
        <taxon>Mycobacterium</taxon>
        <taxon>Mycobacterium avium complex (MAC)</taxon>
    </lineage>
</organism>
<proteinExistence type="predicted"/>
<dbReference type="InterPro" id="IPR036188">
    <property type="entry name" value="FAD/NAD-bd_sf"/>
</dbReference>